<keyword evidence="8 10" id="KW-0539">Nucleus</keyword>
<keyword evidence="4 10" id="KW-0808">Transferase</keyword>
<dbReference type="OrthoDB" id="408788at2759"/>
<dbReference type="Gene3D" id="3.40.50.150">
    <property type="entry name" value="Vaccinia Virus protein VP39"/>
    <property type="match status" value="1"/>
</dbReference>
<comment type="similarity">
    <text evidence="10">Belongs to the TRM5 / TYW2 family.</text>
</comment>
<comment type="subcellular location">
    <subcellularLocation>
        <location evidence="10">Mitochondrion matrix</location>
    </subcellularLocation>
    <subcellularLocation>
        <location evidence="10">Nucleus</location>
    </subcellularLocation>
    <subcellularLocation>
        <location evidence="10">Cytoplasm</location>
    </subcellularLocation>
    <text evidence="10">Predominantly in the mitochondria and in the nucleus.</text>
</comment>
<evidence type="ECO:0000256" key="5">
    <source>
        <dbReference type="ARBA" id="ARBA00022691"/>
    </source>
</evidence>
<dbReference type="Gene3D" id="3.30.300.110">
    <property type="entry name" value="Met-10+ protein-like domains"/>
    <property type="match status" value="1"/>
</dbReference>
<comment type="catalytic activity">
    <reaction evidence="9 10">
        <text>guanosine(37) in tRNA + S-adenosyl-L-methionine = N(1)-methylguanosine(37) in tRNA + S-adenosyl-L-homocysteine + H(+)</text>
        <dbReference type="Rhea" id="RHEA:36899"/>
        <dbReference type="Rhea" id="RHEA-COMP:10145"/>
        <dbReference type="Rhea" id="RHEA-COMP:10147"/>
        <dbReference type="ChEBI" id="CHEBI:15378"/>
        <dbReference type="ChEBI" id="CHEBI:57856"/>
        <dbReference type="ChEBI" id="CHEBI:59789"/>
        <dbReference type="ChEBI" id="CHEBI:73542"/>
        <dbReference type="ChEBI" id="CHEBI:74269"/>
        <dbReference type="EC" id="2.1.1.228"/>
    </reaction>
</comment>
<evidence type="ECO:0000256" key="7">
    <source>
        <dbReference type="ARBA" id="ARBA00023128"/>
    </source>
</evidence>
<keyword evidence="3 10" id="KW-0489">Methyltransferase</keyword>
<feature type="binding site" evidence="10">
    <location>
        <begin position="289"/>
        <end position="290"/>
    </location>
    <ligand>
        <name>S-adenosyl-L-methionine</name>
        <dbReference type="ChEBI" id="CHEBI:59789"/>
    </ligand>
</feature>
<evidence type="ECO:0000256" key="4">
    <source>
        <dbReference type="ARBA" id="ARBA00022679"/>
    </source>
</evidence>
<sequence length="480" mass="54069">MAAHLLPPLNRNLTALTAEAKAKLFTRTVNLVALRVPATVCNKALQVLPPHLLDIPRLRSIVNDESSSKTRLVLLNPTITSDAIPEKVKEFIDANNAEIVDMYPLKLDYDYWTADQILRSIIPDELNIPSSFELIGHIAHMNLRKEYLPYKKIVGEVILDKNQYIRTVVNKTDSIDHTFRFFKMELLAGDDDLLAELKESNCKFKFDFSKVYWNSCLQTEHDRIVSQFFAKNDTVCDVMAGVGPFALPAAKNRGCTVFANDLNPESFKWLSENVVGNKLGHLVRAYNMDGRDFITKSLVDLNNAVITDEMKAKAPPPPAPRSRDGKKKHADGATKDATVDSEQKKAVVAEPKTEVASGPTKIKIFNHYVMNLPATALEFLDAFRGLFYEREAEVPAQSLPIIHVHCFSNVIDDLEGDVWRRAETFLGCDIPQENIIKIHRVRDVAPKKEMLCISFRLPAEAAYAKPVSRAEKRKIDEVDE</sequence>
<dbReference type="InterPro" id="IPR056744">
    <property type="entry name" value="TRM5/TYW2-like_N"/>
</dbReference>
<feature type="domain" description="SAM-dependent methyltransferase TRM5/TYW2-type" evidence="12">
    <location>
        <begin position="132"/>
        <end position="459"/>
    </location>
</feature>
<dbReference type="Proteomes" id="UP000193642">
    <property type="component" value="Unassembled WGS sequence"/>
</dbReference>
<dbReference type="FunFam" id="3.30.300.110:FF:000001">
    <property type="entry name" value="tRNA (guanine(37)-N1)-methyltransferase"/>
    <property type="match status" value="1"/>
</dbReference>
<evidence type="ECO:0000256" key="2">
    <source>
        <dbReference type="ARBA" id="ARBA00022490"/>
    </source>
</evidence>
<dbReference type="Pfam" id="PF25133">
    <property type="entry name" value="TYW2_N_2"/>
    <property type="match status" value="1"/>
</dbReference>
<dbReference type="AlphaFoldDB" id="A0A1Y2CY14"/>
<comment type="similarity">
    <text evidence="1">Belongs to the class I-like SAM-binding methyltransferase superfamily. TRM5/TYW2 family.</text>
</comment>
<feature type="compositionally biased region" description="Basic and acidic residues" evidence="11">
    <location>
        <begin position="330"/>
        <end position="352"/>
    </location>
</feature>
<feature type="binding site" evidence="10">
    <location>
        <position position="221"/>
    </location>
    <ligand>
        <name>S-adenosyl-L-methionine</name>
        <dbReference type="ChEBI" id="CHEBI:59789"/>
    </ligand>
</feature>
<evidence type="ECO:0000256" key="6">
    <source>
        <dbReference type="ARBA" id="ARBA00022694"/>
    </source>
</evidence>
<evidence type="ECO:0000313" key="13">
    <source>
        <dbReference type="EMBL" id="ORY51786.1"/>
    </source>
</evidence>
<dbReference type="EMBL" id="MCGO01000004">
    <property type="protein sequence ID" value="ORY51786.1"/>
    <property type="molecule type" value="Genomic_DNA"/>
</dbReference>
<dbReference type="InterPro" id="IPR056743">
    <property type="entry name" value="TRM5-TYW2-like_MTfase"/>
</dbReference>
<gene>
    <name evidence="10" type="primary">TRM5</name>
    <name evidence="13" type="ORF">BCR33DRAFT_711979</name>
</gene>
<dbReference type="PANTHER" id="PTHR23245">
    <property type="entry name" value="TRNA METHYLTRANSFERASE"/>
    <property type="match status" value="1"/>
</dbReference>
<comment type="subunit">
    <text evidence="10">Monomer.</text>
</comment>
<evidence type="ECO:0000256" key="11">
    <source>
        <dbReference type="SAM" id="MobiDB-lite"/>
    </source>
</evidence>
<name>A0A1Y2CY14_9FUNG</name>
<dbReference type="GO" id="GO:0052906">
    <property type="term" value="F:tRNA (guanine(37)-N1)-methyltransferase activity"/>
    <property type="evidence" value="ECO:0007669"/>
    <property type="project" value="UniProtKB-UniRule"/>
</dbReference>
<reference evidence="13 14" key="1">
    <citation type="submission" date="2016-07" db="EMBL/GenBank/DDBJ databases">
        <title>Pervasive Adenine N6-methylation of Active Genes in Fungi.</title>
        <authorList>
            <consortium name="DOE Joint Genome Institute"/>
            <person name="Mondo S.J."/>
            <person name="Dannebaum R.O."/>
            <person name="Kuo R.C."/>
            <person name="Labutti K."/>
            <person name="Haridas S."/>
            <person name="Kuo A."/>
            <person name="Salamov A."/>
            <person name="Ahrendt S.R."/>
            <person name="Lipzen A."/>
            <person name="Sullivan W."/>
            <person name="Andreopoulos W.B."/>
            <person name="Clum A."/>
            <person name="Lindquist E."/>
            <person name="Daum C."/>
            <person name="Ramamoorthy G.K."/>
            <person name="Gryganskyi A."/>
            <person name="Culley D."/>
            <person name="Magnuson J.K."/>
            <person name="James T.Y."/>
            <person name="O'Malley M.A."/>
            <person name="Stajich J.E."/>
            <person name="Spatafora J.W."/>
            <person name="Visel A."/>
            <person name="Grigoriev I.V."/>
        </authorList>
    </citation>
    <scope>NUCLEOTIDE SEQUENCE [LARGE SCALE GENOMIC DNA]</scope>
    <source>
        <strain evidence="13 14">JEL800</strain>
    </source>
</reference>
<evidence type="ECO:0000256" key="9">
    <source>
        <dbReference type="ARBA" id="ARBA00047783"/>
    </source>
</evidence>
<dbReference type="InterPro" id="IPR030382">
    <property type="entry name" value="MeTrfase_TRM5/TYW2"/>
</dbReference>
<dbReference type="Pfam" id="PF02475">
    <property type="entry name" value="TRM5-TYW2_MTfase"/>
    <property type="match status" value="1"/>
</dbReference>
<keyword evidence="6 10" id="KW-0819">tRNA processing</keyword>
<comment type="caution">
    <text evidence="13">The sequence shown here is derived from an EMBL/GenBank/DDBJ whole genome shotgun (WGS) entry which is preliminary data.</text>
</comment>
<evidence type="ECO:0000256" key="3">
    <source>
        <dbReference type="ARBA" id="ARBA00022603"/>
    </source>
</evidence>
<evidence type="ECO:0000256" key="10">
    <source>
        <dbReference type="HAMAP-Rule" id="MF_03152"/>
    </source>
</evidence>
<organism evidence="13 14">
    <name type="scientific">Rhizoclosmatium globosum</name>
    <dbReference type="NCBI Taxonomy" id="329046"/>
    <lineage>
        <taxon>Eukaryota</taxon>
        <taxon>Fungi</taxon>
        <taxon>Fungi incertae sedis</taxon>
        <taxon>Chytridiomycota</taxon>
        <taxon>Chytridiomycota incertae sedis</taxon>
        <taxon>Chytridiomycetes</taxon>
        <taxon>Chytridiales</taxon>
        <taxon>Chytriomycetaceae</taxon>
        <taxon>Rhizoclosmatium</taxon>
    </lineage>
</organism>
<keyword evidence="14" id="KW-1185">Reference proteome</keyword>
<dbReference type="InterPro" id="IPR025792">
    <property type="entry name" value="tRNA_Gua_MeTrfase_euk"/>
</dbReference>
<evidence type="ECO:0000259" key="12">
    <source>
        <dbReference type="PROSITE" id="PS51684"/>
    </source>
</evidence>
<dbReference type="GO" id="GO:0002939">
    <property type="term" value="P:tRNA N1-guanine methylation"/>
    <property type="evidence" value="ECO:0007669"/>
    <property type="project" value="EnsemblFungi"/>
</dbReference>
<dbReference type="InterPro" id="IPR029063">
    <property type="entry name" value="SAM-dependent_MTases_sf"/>
</dbReference>
<dbReference type="PROSITE" id="PS51684">
    <property type="entry name" value="SAM_MT_TRM5_TYW2"/>
    <property type="match status" value="1"/>
</dbReference>
<protein>
    <recommendedName>
        <fullName evidence="10">tRNA (guanine(37)-N1)-methyltransferase</fullName>
        <ecNumber evidence="10">2.1.1.228</ecNumber>
    </recommendedName>
    <alternativeName>
        <fullName evidence="10">M1G-methyltransferase</fullName>
    </alternativeName>
    <alternativeName>
        <fullName evidence="10">tRNA [GM37] methyltransferase</fullName>
    </alternativeName>
    <alternativeName>
        <fullName evidence="10">tRNA methyltransferase 5</fullName>
    </alternativeName>
</protein>
<comment type="function">
    <text evidence="10">Specifically methylates the N1 position of guanosine-37 in various cytoplasmic and mitochondrial tRNAs. Methylation is not dependent on the nature of the nucleoside 5' of the target nucleoside. This is the first step in the biosynthesis of wybutosine (yW), a modified base adjacent to the anticodon of tRNAs and required for accurate decoding.</text>
</comment>
<dbReference type="PANTHER" id="PTHR23245:SF36">
    <property type="entry name" value="TRNA (GUANINE(37)-N1)-METHYLTRANSFERASE"/>
    <property type="match status" value="1"/>
</dbReference>
<evidence type="ECO:0000256" key="1">
    <source>
        <dbReference type="ARBA" id="ARBA00009775"/>
    </source>
</evidence>
<dbReference type="SUPFAM" id="SSF53335">
    <property type="entry name" value="S-adenosyl-L-methionine-dependent methyltransferases"/>
    <property type="match status" value="1"/>
</dbReference>
<dbReference type="GO" id="GO:0005759">
    <property type="term" value="C:mitochondrial matrix"/>
    <property type="evidence" value="ECO:0007669"/>
    <property type="project" value="UniProtKB-SubCell"/>
</dbReference>
<proteinExistence type="inferred from homology"/>
<dbReference type="EC" id="2.1.1.228" evidence="10"/>
<feature type="binding site" evidence="10">
    <location>
        <begin position="261"/>
        <end position="262"/>
    </location>
    <ligand>
        <name>S-adenosyl-L-methionine</name>
        <dbReference type="ChEBI" id="CHEBI:59789"/>
    </ligand>
</feature>
<evidence type="ECO:0000313" key="14">
    <source>
        <dbReference type="Proteomes" id="UP000193642"/>
    </source>
</evidence>
<keyword evidence="5 10" id="KW-0949">S-adenosyl-L-methionine</keyword>
<dbReference type="HAMAP" id="MF_03152">
    <property type="entry name" value="TRM5"/>
    <property type="match status" value="1"/>
</dbReference>
<keyword evidence="7 10" id="KW-0496">Mitochondrion</keyword>
<dbReference type="GO" id="GO:0005634">
    <property type="term" value="C:nucleus"/>
    <property type="evidence" value="ECO:0007669"/>
    <property type="project" value="UniProtKB-SubCell"/>
</dbReference>
<dbReference type="STRING" id="329046.A0A1Y2CY14"/>
<feature type="region of interest" description="Disordered" evidence="11">
    <location>
        <begin position="309"/>
        <end position="352"/>
    </location>
</feature>
<evidence type="ECO:0000256" key="8">
    <source>
        <dbReference type="ARBA" id="ARBA00023242"/>
    </source>
</evidence>
<dbReference type="GO" id="GO:0070901">
    <property type="term" value="P:mitochondrial tRNA methylation"/>
    <property type="evidence" value="ECO:0007669"/>
    <property type="project" value="EnsemblFungi"/>
</dbReference>
<feature type="binding site" evidence="10">
    <location>
        <position position="371"/>
    </location>
    <ligand>
        <name>S-adenosyl-L-methionine</name>
        <dbReference type="ChEBI" id="CHEBI:59789"/>
    </ligand>
</feature>
<keyword evidence="2 10" id="KW-0963">Cytoplasm</keyword>
<accession>A0A1Y2CY14</accession>